<evidence type="ECO:0000259" key="7">
    <source>
        <dbReference type="PROSITE" id="PS51903"/>
    </source>
</evidence>
<evidence type="ECO:0000256" key="3">
    <source>
        <dbReference type="ARBA" id="ARBA00022840"/>
    </source>
</evidence>
<reference evidence="8" key="1">
    <citation type="submission" date="2021-01" db="EMBL/GenBank/DDBJ databases">
        <title>Whole genome shotgun sequence of Planobispora rosea NBRC 15558.</title>
        <authorList>
            <person name="Komaki H."/>
            <person name="Tamura T."/>
        </authorList>
    </citation>
    <scope>NUCLEOTIDE SEQUENCE</scope>
    <source>
        <strain evidence="8">NBRC 15558</strain>
    </source>
</reference>
<dbReference type="Gene3D" id="1.10.1780.10">
    <property type="entry name" value="Clp, N-terminal domain"/>
    <property type="match status" value="1"/>
</dbReference>
<evidence type="ECO:0000259" key="6">
    <source>
        <dbReference type="PROSITE" id="PS50151"/>
    </source>
</evidence>
<dbReference type="FunFam" id="1.10.1780.10:FF:000001">
    <property type="entry name" value="ATP-dependent Clp protease ATP-binding subunit"/>
    <property type="match status" value="1"/>
</dbReference>
<keyword evidence="3" id="KW-0067">ATP-binding</keyword>
<evidence type="ECO:0000256" key="2">
    <source>
        <dbReference type="ARBA" id="ARBA00022741"/>
    </source>
</evidence>
<evidence type="ECO:0000256" key="5">
    <source>
        <dbReference type="SAM" id="MobiDB-lite"/>
    </source>
</evidence>
<dbReference type="InterPro" id="IPR036628">
    <property type="entry name" value="Clp_N_dom_sf"/>
</dbReference>
<dbReference type="GO" id="GO:0005524">
    <property type="term" value="F:ATP binding"/>
    <property type="evidence" value="ECO:0007669"/>
    <property type="project" value="UniProtKB-KW"/>
</dbReference>
<accession>A0A8J3WAI5</accession>
<comment type="caution">
    <text evidence="8">The sequence shown here is derived from an EMBL/GenBank/DDBJ whole genome shotgun (WGS) entry which is preliminary data.</text>
</comment>
<evidence type="ECO:0000256" key="1">
    <source>
        <dbReference type="ARBA" id="ARBA00022737"/>
    </source>
</evidence>
<dbReference type="Gene3D" id="1.10.8.60">
    <property type="match status" value="1"/>
</dbReference>
<protein>
    <submittedName>
        <fullName evidence="8">Uncharacterized protein</fullName>
    </submittedName>
</protein>
<dbReference type="Proteomes" id="UP000655044">
    <property type="component" value="Unassembled WGS sequence"/>
</dbReference>
<dbReference type="Pfam" id="PF02861">
    <property type="entry name" value="Clp_N"/>
    <property type="match status" value="1"/>
</dbReference>
<feature type="domain" description="Clp R" evidence="7">
    <location>
        <begin position="2"/>
        <end position="144"/>
    </location>
</feature>
<keyword evidence="9" id="KW-1185">Reference proteome</keyword>
<dbReference type="InterPro" id="IPR027417">
    <property type="entry name" value="P-loop_NTPase"/>
</dbReference>
<sequence length="514" mass="56006">MFERFTDRARRVVVLAQEEARLINHNYIGTEHLLLGLIHEDEGVAAQALKSMDISLARVRQRVEEIIGQGRSAPSGHIPFTPRAKKVLELSLREALQLGHNYIGTEHILLGLIHEGEGVAAQVLVQLGADLNRVRQQVVQLLHGHRGRRPAAAGGSGKTVSPTLPVFLDRFGHDLTYAARKGRLEPVVGREPEIRRAMQTLLLLRRNRPLIVGEPGSGKTALVRGIAQAMTAEDAPPGLRAATVHLLDVNVITHEVRDREDLQVWVDSLAEEFDGMRNLVLALDDALTPIRSLPVPGGVLSLLWPAIERSGIRVIATATPEDHRRYEAEEPVISRAFRAIPLAELSAGHTARVLAAARAGYEEHHSVTIGPDIVAAVTERAGTISRGQVLPGGALDLLDHACAQAVMRGRAGSAEPVLLNEKLEEKIEKIRREKEAALDEQDFEKAAKLRDQEKTVLRRMSRRGRKEDGTVVPVTLGDVEEALALLGPPYRPRGGEAGTAGRDGEGRSEPPESG</sequence>
<dbReference type="SUPFAM" id="SSF81923">
    <property type="entry name" value="Double Clp-N motif"/>
    <property type="match status" value="1"/>
</dbReference>
<dbReference type="RefSeq" id="WP_189241502.1">
    <property type="nucleotide sequence ID" value="NZ_BMQP01000001.1"/>
</dbReference>
<dbReference type="PANTHER" id="PTHR11638">
    <property type="entry name" value="ATP-DEPENDENT CLP PROTEASE"/>
    <property type="match status" value="1"/>
</dbReference>
<dbReference type="GO" id="GO:0005737">
    <property type="term" value="C:cytoplasm"/>
    <property type="evidence" value="ECO:0007669"/>
    <property type="project" value="TreeGrafter"/>
</dbReference>
<feature type="region of interest" description="Disordered" evidence="5">
    <location>
        <begin position="485"/>
        <end position="514"/>
    </location>
</feature>
<keyword evidence="2" id="KW-0547">Nucleotide-binding</keyword>
<dbReference type="AlphaFoldDB" id="A0A8J3WAI5"/>
<evidence type="ECO:0000313" key="9">
    <source>
        <dbReference type="Proteomes" id="UP000655044"/>
    </source>
</evidence>
<dbReference type="PROSITE" id="PS51903">
    <property type="entry name" value="CLP_R"/>
    <property type="match status" value="1"/>
</dbReference>
<dbReference type="SUPFAM" id="SSF52540">
    <property type="entry name" value="P-loop containing nucleoside triphosphate hydrolases"/>
    <property type="match status" value="1"/>
</dbReference>
<dbReference type="PROSITE" id="PS50151">
    <property type="entry name" value="UVR"/>
    <property type="match status" value="1"/>
</dbReference>
<dbReference type="InterPro" id="IPR041546">
    <property type="entry name" value="ClpA/ClpB_AAA_lid"/>
</dbReference>
<dbReference type="Pfam" id="PF17871">
    <property type="entry name" value="AAA_lid_9"/>
    <property type="match status" value="1"/>
</dbReference>
<dbReference type="InterPro" id="IPR050130">
    <property type="entry name" value="ClpA_ClpB"/>
</dbReference>
<dbReference type="EMBL" id="BOOI01000005">
    <property type="protein sequence ID" value="GIH82145.1"/>
    <property type="molecule type" value="Genomic_DNA"/>
</dbReference>
<dbReference type="SMART" id="SM00382">
    <property type="entry name" value="AAA"/>
    <property type="match status" value="1"/>
</dbReference>
<dbReference type="InterPro" id="IPR004176">
    <property type="entry name" value="Clp_R_N"/>
</dbReference>
<dbReference type="Gene3D" id="3.40.50.300">
    <property type="entry name" value="P-loop containing nucleotide triphosphate hydrolases"/>
    <property type="match status" value="1"/>
</dbReference>
<dbReference type="InterPro" id="IPR001943">
    <property type="entry name" value="UVR_dom"/>
</dbReference>
<proteinExistence type="predicted"/>
<organism evidence="8 9">
    <name type="scientific">Planobispora rosea</name>
    <dbReference type="NCBI Taxonomy" id="35762"/>
    <lineage>
        <taxon>Bacteria</taxon>
        <taxon>Bacillati</taxon>
        <taxon>Actinomycetota</taxon>
        <taxon>Actinomycetes</taxon>
        <taxon>Streptosporangiales</taxon>
        <taxon>Streptosporangiaceae</taxon>
        <taxon>Planobispora</taxon>
    </lineage>
</organism>
<gene>
    <name evidence="8" type="ORF">Pro02_05530</name>
</gene>
<dbReference type="PANTHER" id="PTHR11638:SF18">
    <property type="entry name" value="HEAT SHOCK PROTEIN 104"/>
    <property type="match status" value="1"/>
</dbReference>
<dbReference type="Gene3D" id="4.10.860.10">
    <property type="entry name" value="UVR domain"/>
    <property type="match status" value="1"/>
</dbReference>
<dbReference type="GO" id="GO:0034605">
    <property type="term" value="P:cellular response to heat"/>
    <property type="evidence" value="ECO:0007669"/>
    <property type="project" value="TreeGrafter"/>
</dbReference>
<evidence type="ECO:0000313" key="8">
    <source>
        <dbReference type="EMBL" id="GIH82145.1"/>
    </source>
</evidence>
<name>A0A8J3WAI5_PLARO</name>
<dbReference type="InterPro" id="IPR003593">
    <property type="entry name" value="AAA+_ATPase"/>
</dbReference>
<feature type="domain" description="UVR" evidence="6">
    <location>
        <begin position="424"/>
        <end position="459"/>
    </location>
</feature>
<keyword evidence="1 4" id="KW-0677">Repeat</keyword>
<feature type="compositionally biased region" description="Basic and acidic residues" evidence="5">
    <location>
        <begin position="502"/>
        <end position="514"/>
    </location>
</feature>
<evidence type="ECO:0000256" key="4">
    <source>
        <dbReference type="PROSITE-ProRule" id="PRU01251"/>
    </source>
</evidence>
<dbReference type="GO" id="GO:0016887">
    <property type="term" value="F:ATP hydrolysis activity"/>
    <property type="evidence" value="ECO:0007669"/>
    <property type="project" value="TreeGrafter"/>
</dbReference>